<gene>
    <name evidence="2" type="ORF">ELS83_10040</name>
</gene>
<evidence type="ECO:0000259" key="1">
    <source>
        <dbReference type="SMART" id="SM00642"/>
    </source>
</evidence>
<feature type="domain" description="Glycosyl hydrolase family 13 catalytic" evidence="1">
    <location>
        <begin position="10"/>
        <end position="432"/>
    </location>
</feature>
<proteinExistence type="predicted"/>
<keyword evidence="3" id="KW-1185">Reference proteome</keyword>
<comment type="caution">
    <text evidence="2">The sequence shown here is derived from an EMBL/GenBank/DDBJ whole genome shotgun (WGS) entry which is preliminary data.</text>
</comment>
<dbReference type="Proteomes" id="UP000732105">
    <property type="component" value="Unassembled WGS sequence"/>
</dbReference>
<dbReference type="InterPro" id="IPR006047">
    <property type="entry name" value="GH13_cat_dom"/>
</dbReference>
<organism evidence="2 3">
    <name type="scientific">Marinifilum caeruleilacunae</name>
    <dbReference type="NCBI Taxonomy" id="2499076"/>
    <lineage>
        <taxon>Bacteria</taxon>
        <taxon>Pseudomonadati</taxon>
        <taxon>Bacteroidota</taxon>
        <taxon>Bacteroidia</taxon>
        <taxon>Marinilabiliales</taxon>
        <taxon>Marinifilaceae</taxon>
    </lineage>
</organism>
<dbReference type="Pfam" id="PF00128">
    <property type="entry name" value="Alpha-amylase"/>
    <property type="match status" value="1"/>
</dbReference>
<dbReference type="PANTHER" id="PTHR10357:SF205">
    <property type="entry name" value="O-GLYCOSYL HYDROLASE FAMILY 13"/>
    <property type="match status" value="1"/>
</dbReference>
<name>A0ABX1WW48_9BACT</name>
<dbReference type="RefSeq" id="WP_216616476.1">
    <property type="nucleotide sequence ID" value="NZ_RZNH01000014.1"/>
</dbReference>
<protein>
    <submittedName>
        <fullName evidence="2">Alpha-amylase</fullName>
    </submittedName>
</protein>
<dbReference type="PANTHER" id="PTHR10357">
    <property type="entry name" value="ALPHA-AMYLASE FAMILY MEMBER"/>
    <property type="match status" value="1"/>
</dbReference>
<dbReference type="EMBL" id="RZNH01000014">
    <property type="protein sequence ID" value="NOU60166.1"/>
    <property type="molecule type" value="Genomic_DNA"/>
</dbReference>
<dbReference type="SMART" id="SM00642">
    <property type="entry name" value="Aamy"/>
    <property type="match status" value="1"/>
</dbReference>
<reference evidence="2 3" key="1">
    <citation type="submission" date="2018-12" db="EMBL/GenBank/DDBJ databases">
        <title>Marinifilum JC070 sp. nov., a marine bacterium isolated from Yongle Blue Hole in the South China Sea.</title>
        <authorList>
            <person name="Fu T."/>
        </authorList>
    </citation>
    <scope>NUCLEOTIDE SEQUENCE [LARGE SCALE GENOMIC DNA]</scope>
    <source>
        <strain evidence="2 3">JC070</strain>
    </source>
</reference>
<sequence length="566" mass="64937">MTKEKIIIYQLLPRLFGNKNTNLVLNGSRVENGSGKFSDITHKALREIKKMGVNHIWYTGIIEHAIAEGYPEHGILKGNPLVIKGKAGSPYAIADYYDVNPDLSDNVNERMEEFQELVSRTHQNGMKAIIDFVPNHLAREYKSDKNPKGTKDFGEVDDKNKSFSATNNYYYLPNEELKLPQELQDKFPNQQYTENPAKATGNDQFSAYPNSNDWYETVKLNYGIDYLNGHAKHFDPIPDTWHKMKDILLYWAQKGVDGFRCDMAEMVPVEFWNWAIGELKHEFPDILFIAEVYNPQLYESYIRQGKFDYLYDKVGLYDTLKAVIRNEQPARNISNCWQALNGLDQHMLRFLENHDEQRIASRFFSGETQKAIPAMMVSTCLHKGPAMIYFGQEVGEPAVGESGFSGDDGRTTIFDYWNVPEHQKWMNGGAFDEGLLSASQINLRKSYAELLQLGQEPAISTGEFYDIMWQNTNMNSFNSDRIYAFLRHTKNQKLLIICNFDSQTQFPHVVIPSHALEVMQIPRPIKISLTDKLSSYATTIGTEELINQGVKLEISAYNSLILELKY</sequence>
<accession>A0ABX1WW48</accession>
<evidence type="ECO:0000313" key="3">
    <source>
        <dbReference type="Proteomes" id="UP000732105"/>
    </source>
</evidence>
<evidence type="ECO:0000313" key="2">
    <source>
        <dbReference type="EMBL" id="NOU60166.1"/>
    </source>
</evidence>
<dbReference type="CDD" id="cd11349">
    <property type="entry name" value="AmyAc_3"/>
    <property type="match status" value="1"/>
</dbReference>